<proteinExistence type="predicted"/>
<accession>A0A437PWS4</accession>
<organism evidence="2 3">
    <name type="scientific">Sandaracinomonas limnophila</name>
    <dbReference type="NCBI Taxonomy" id="1862386"/>
    <lineage>
        <taxon>Bacteria</taxon>
        <taxon>Pseudomonadati</taxon>
        <taxon>Bacteroidota</taxon>
        <taxon>Cytophagia</taxon>
        <taxon>Cytophagales</taxon>
        <taxon>Flectobacillaceae</taxon>
        <taxon>Sandaracinomonas</taxon>
    </lineage>
</organism>
<keyword evidence="1" id="KW-1133">Transmembrane helix</keyword>
<keyword evidence="3" id="KW-1185">Reference proteome</keyword>
<reference evidence="2 3" key="1">
    <citation type="submission" date="2019-01" db="EMBL/GenBank/DDBJ databases">
        <authorList>
            <person name="Chen W.-M."/>
        </authorList>
    </citation>
    <scope>NUCLEOTIDE SEQUENCE [LARGE SCALE GENOMIC DNA]</scope>
    <source>
        <strain evidence="2 3">FSY-15</strain>
    </source>
</reference>
<evidence type="ECO:0000313" key="3">
    <source>
        <dbReference type="Proteomes" id="UP000282832"/>
    </source>
</evidence>
<dbReference type="RefSeq" id="WP_127802269.1">
    <property type="nucleotide sequence ID" value="NZ_SACY01000001.1"/>
</dbReference>
<feature type="transmembrane region" description="Helical" evidence="1">
    <location>
        <begin position="116"/>
        <end position="136"/>
    </location>
</feature>
<evidence type="ECO:0000256" key="1">
    <source>
        <dbReference type="SAM" id="Phobius"/>
    </source>
</evidence>
<protein>
    <submittedName>
        <fullName evidence="2">Uncharacterized protein</fullName>
    </submittedName>
</protein>
<dbReference type="AlphaFoldDB" id="A0A437PWS4"/>
<gene>
    <name evidence="2" type="ORF">EOJ36_01610</name>
</gene>
<name>A0A437PWS4_9BACT</name>
<dbReference type="EMBL" id="SACY01000001">
    <property type="protein sequence ID" value="RVU26717.1"/>
    <property type="molecule type" value="Genomic_DNA"/>
</dbReference>
<dbReference type="Proteomes" id="UP000282832">
    <property type="component" value="Unassembled WGS sequence"/>
</dbReference>
<evidence type="ECO:0000313" key="2">
    <source>
        <dbReference type="EMBL" id="RVU26717.1"/>
    </source>
</evidence>
<keyword evidence="1" id="KW-0472">Membrane</keyword>
<comment type="caution">
    <text evidence="2">The sequence shown here is derived from an EMBL/GenBank/DDBJ whole genome shotgun (WGS) entry which is preliminary data.</text>
</comment>
<keyword evidence="1" id="KW-0812">Transmembrane</keyword>
<sequence length="138" mass="16217">MIIDNWKRFKTENDLKLKVKEDILNLTEIDQIGLIQKERDSHAIIVPQMSKIAFLKFIEQFNLKEIPKTFIDKTVIKNESIEESNLSENLQDQKSSEWLTFFLTIKKQSISNLHKYLVILSLFSIILDLLLINKAIKI</sequence>